<evidence type="ECO:0000256" key="7">
    <source>
        <dbReference type="ARBA" id="ARBA00023242"/>
    </source>
</evidence>
<dbReference type="Pfam" id="PF01728">
    <property type="entry name" value="FtsJ"/>
    <property type="match status" value="1"/>
</dbReference>
<feature type="compositionally biased region" description="Basic and acidic residues" evidence="9">
    <location>
        <begin position="452"/>
        <end position="464"/>
    </location>
</feature>
<evidence type="ECO:0000256" key="8">
    <source>
        <dbReference type="SAM" id="Coils"/>
    </source>
</evidence>
<feature type="domain" description="DUF3381" evidence="11">
    <location>
        <begin position="235"/>
        <end position="378"/>
    </location>
</feature>
<dbReference type="Gene3D" id="3.40.50.150">
    <property type="entry name" value="Vaccinia Virus protein VP39"/>
    <property type="match status" value="1"/>
</dbReference>
<feature type="compositionally biased region" description="Acidic residues" evidence="9">
    <location>
        <begin position="469"/>
        <end position="491"/>
    </location>
</feature>
<dbReference type="InterPro" id="IPR050082">
    <property type="entry name" value="RNA_methyltr_RlmE"/>
</dbReference>
<accession>A0A087USC3</accession>
<feature type="non-terminal residue" evidence="12">
    <location>
        <position position="586"/>
    </location>
</feature>
<dbReference type="Pfam" id="PF11861">
    <property type="entry name" value="DUF3381"/>
    <property type="match status" value="1"/>
</dbReference>
<dbReference type="InterPro" id="IPR015507">
    <property type="entry name" value="rRNA-MeTfrase_E"/>
</dbReference>
<feature type="compositionally biased region" description="Basic and acidic residues" evidence="9">
    <location>
        <begin position="572"/>
        <end position="586"/>
    </location>
</feature>
<gene>
    <name evidence="12" type="ORF">X975_05802</name>
</gene>
<dbReference type="GO" id="GO:0030687">
    <property type="term" value="C:preribosome, large subunit precursor"/>
    <property type="evidence" value="ECO:0007669"/>
    <property type="project" value="TreeGrafter"/>
</dbReference>
<dbReference type="InterPro" id="IPR002877">
    <property type="entry name" value="RNA_MeTrfase_FtsJ_dom"/>
</dbReference>
<keyword evidence="13" id="KW-1185">Reference proteome</keyword>
<dbReference type="EMBL" id="KK121345">
    <property type="protein sequence ID" value="KFM80262.1"/>
    <property type="molecule type" value="Genomic_DNA"/>
</dbReference>
<dbReference type="GO" id="GO:0008650">
    <property type="term" value="F:rRNA (uridine-2'-O-)-methyltransferase activity"/>
    <property type="evidence" value="ECO:0007669"/>
    <property type="project" value="TreeGrafter"/>
</dbReference>
<feature type="region of interest" description="Disordered" evidence="9">
    <location>
        <begin position="452"/>
        <end position="495"/>
    </location>
</feature>
<dbReference type="STRING" id="407821.A0A087USC3"/>
<dbReference type="HAMAP" id="MF_01547">
    <property type="entry name" value="RNA_methyltr_E"/>
    <property type="match status" value="1"/>
</dbReference>
<organism evidence="12 13">
    <name type="scientific">Stegodyphus mimosarum</name>
    <name type="common">African social velvet spider</name>
    <dbReference type="NCBI Taxonomy" id="407821"/>
    <lineage>
        <taxon>Eukaryota</taxon>
        <taxon>Metazoa</taxon>
        <taxon>Ecdysozoa</taxon>
        <taxon>Arthropoda</taxon>
        <taxon>Chelicerata</taxon>
        <taxon>Arachnida</taxon>
        <taxon>Araneae</taxon>
        <taxon>Araneomorphae</taxon>
        <taxon>Entelegynae</taxon>
        <taxon>Eresoidea</taxon>
        <taxon>Eresidae</taxon>
        <taxon>Stegodyphus</taxon>
    </lineage>
</organism>
<feature type="coiled-coil region" evidence="8">
    <location>
        <begin position="322"/>
        <end position="378"/>
    </location>
</feature>
<comment type="subcellular location">
    <subcellularLocation>
        <location evidence="1">Nucleus</location>
        <location evidence="1">Nucleolus</location>
    </subcellularLocation>
</comment>
<keyword evidence="3" id="KW-0698">rRNA processing</keyword>
<evidence type="ECO:0000256" key="4">
    <source>
        <dbReference type="ARBA" id="ARBA00022603"/>
    </source>
</evidence>
<evidence type="ECO:0000259" key="10">
    <source>
        <dbReference type="Pfam" id="PF01728"/>
    </source>
</evidence>
<keyword evidence="7" id="KW-0539">Nucleus</keyword>
<evidence type="ECO:0000256" key="9">
    <source>
        <dbReference type="SAM" id="MobiDB-lite"/>
    </source>
</evidence>
<dbReference type="GO" id="GO:0016435">
    <property type="term" value="F:rRNA (guanine) methyltransferase activity"/>
    <property type="evidence" value="ECO:0007669"/>
    <property type="project" value="TreeGrafter"/>
</dbReference>
<dbReference type="OMA" id="RAVENFM"/>
<dbReference type="SUPFAM" id="SSF53335">
    <property type="entry name" value="S-adenosyl-L-methionine-dependent methyltransferases"/>
    <property type="match status" value="1"/>
</dbReference>
<sequence length="586" mass="67746">MPKKSKVGKQRKDKFYKLAKETGYRSRASFKLLQLNRKFEFLPKCRILIDLCAAPGGWLQVARQSMPVSSVIIGVDIVPIKPIPNVITLQEDITTDSCRQALKKELKTWKADVVLNDGAPNVGKSWLHDAFLQNQLTVSALKLASEMLVRGGWFVTKVFRSKDYLGLIFVFKKFFKRVHVTKPQASRNESAEIFVICQGYLAPDHIDERLLDPSYVLKDVPEKNETKAKILQLTQPKKKAEGYDDETPVYCKLKASEFIFSENHLEKLSKAHEIVFDDDDIKDHKLTTEEIKQCCKDIKVLGRGDLRSLLNWRKQMRQAIKGAEKKETSDDAKDNLQEEEQEIDKAVKAAEELELSMLQEAKKKKKKILKERRKLHERLNLKMIIKDDEPIIQEDRELFRLSQIKNKVELNKIEDEDNLEFSLEPPQPEADDILQPGYRSTFKPYNRYVKENLDDVEEKSDKPESIYSSDDDLSSEIEFESGDDAQSDNEITENILEGKKNPLVVDLVERPERVNDTVERWFDKEEFADTREDSDLELDILAETYEKRKLNIDEKESPEDQMDQNGNIKDSTNSDKEKNPDKGKMG</sequence>
<keyword evidence="8" id="KW-0175">Coiled coil</keyword>
<evidence type="ECO:0000256" key="1">
    <source>
        <dbReference type="ARBA" id="ARBA00004604"/>
    </source>
</evidence>
<dbReference type="InterPro" id="IPR024576">
    <property type="entry name" value="rRNA_MeTfrase_Spb1_DUF3381"/>
</dbReference>
<dbReference type="InterPro" id="IPR029063">
    <property type="entry name" value="SAM-dependent_MTases_sf"/>
</dbReference>
<reference evidence="12 13" key="1">
    <citation type="submission" date="2013-11" db="EMBL/GenBank/DDBJ databases">
        <title>Genome sequencing of Stegodyphus mimosarum.</title>
        <authorList>
            <person name="Bechsgaard J."/>
        </authorList>
    </citation>
    <scope>NUCLEOTIDE SEQUENCE [LARGE SCALE GENOMIC DNA]</scope>
</reference>
<keyword evidence="2" id="KW-0690">Ribosome biogenesis</keyword>
<dbReference type="Proteomes" id="UP000054359">
    <property type="component" value="Unassembled WGS sequence"/>
</dbReference>
<feature type="domain" description="Ribosomal RNA methyltransferase FtsJ" evidence="10">
    <location>
        <begin position="24"/>
        <end position="200"/>
    </location>
</feature>
<evidence type="ECO:0000313" key="12">
    <source>
        <dbReference type="EMBL" id="KFM80262.1"/>
    </source>
</evidence>
<evidence type="ECO:0000256" key="6">
    <source>
        <dbReference type="ARBA" id="ARBA00022691"/>
    </source>
</evidence>
<dbReference type="GO" id="GO:0000463">
    <property type="term" value="P:maturation of LSU-rRNA from tricistronic rRNA transcript (SSU-rRNA, 5.8S rRNA, LSU-rRNA)"/>
    <property type="evidence" value="ECO:0007669"/>
    <property type="project" value="TreeGrafter"/>
</dbReference>
<feature type="region of interest" description="Disordered" evidence="9">
    <location>
        <begin position="545"/>
        <end position="586"/>
    </location>
</feature>
<dbReference type="GO" id="GO:0005730">
    <property type="term" value="C:nucleolus"/>
    <property type="evidence" value="ECO:0007669"/>
    <property type="project" value="UniProtKB-SubCell"/>
</dbReference>
<feature type="compositionally biased region" description="Basic and acidic residues" evidence="9">
    <location>
        <begin position="545"/>
        <end position="555"/>
    </location>
</feature>
<keyword evidence="5 12" id="KW-0808">Transferase</keyword>
<dbReference type="PANTHER" id="PTHR10920">
    <property type="entry name" value="RIBOSOMAL RNA METHYLTRANSFERASE"/>
    <property type="match status" value="1"/>
</dbReference>
<keyword evidence="6" id="KW-0949">S-adenosyl-L-methionine</keyword>
<evidence type="ECO:0000256" key="2">
    <source>
        <dbReference type="ARBA" id="ARBA00022517"/>
    </source>
</evidence>
<dbReference type="FunFam" id="3.40.50.150:FF:000004">
    <property type="entry name" value="AdoMet-dependent rRNA methyltransferase SPB1"/>
    <property type="match status" value="1"/>
</dbReference>
<evidence type="ECO:0000259" key="11">
    <source>
        <dbReference type="Pfam" id="PF11861"/>
    </source>
</evidence>
<protein>
    <submittedName>
        <fullName evidence="12">Putative rRNA methyltransferase 3</fullName>
    </submittedName>
</protein>
<evidence type="ECO:0000313" key="13">
    <source>
        <dbReference type="Proteomes" id="UP000054359"/>
    </source>
</evidence>
<dbReference type="PANTHER" id="PTHR10920:SF13">
    <property type="entry name" value="PRE-RRNA 2'-O-RIBOSE RNA METHYLTRANSFERASE FTSJ3"/>
    <property type="match status" value="1"/>
</dbReference>
<dbReference type="AlphaFoldDB" id="A0A087USC3"/>
<feature type="region of interest" description="Disordered" evidence="9">
    <location>
        <begin position="419"/>
        <end position="439"/>
    </location>
</feature>
<dbReference type="OrthoDB" id="1287559at2759"/>
<proteinExistence type="inferred from homology"/>
<evidence type="ECO:0000256" key="5">
    <source>
        <dbReference type="ARBA" id="ARBA00022679"/>
    </source>
</evidence>
<dbReference type="GO" id="GO:0000466">
    <property type="term" value="P:maturation of 5.8S rRNA from tricistronic rRNA transcript (SSU-rRNA, 5.8S rRNA, LSU-rRNA)"/>
    <property type="evidence" value="ECO:0007669"/>
    <property type="project" value="TreeGrafter"/>
</dbReference>
<evidence type="ECO:0000256" key="3">
    <source>
        <dbReference type="ARBA" id="ARBA00022552"/>
    </source>
</evidence>
<keyword evidence="4 12" id="KW-0489">Methyltransferase</keyword>
<name>A0A087USC3_STEMI</name>